<name>I1XGM4_METNJ</name>
<evidence type="ECO:0000256" key="1">
    <source>
        <dbReference type="ARBA" id="ARBA00010164"/>
    </source>
</evidence>
<dbReference type="CDD" id="cd17808">
    <property type="entry name" value="HipA_Ec_like"/>
    <property type="match status" value="1"/>
</dbReference>
<dbReference type="KEGG" id="mej:Q7A_697"/>
<accession>I1XGM4</accession>
<dbReference type="PATRIC" id="fig|754476.3.peg.687"/>
<proteinExistence type="inferred from homology"/>
<dbReference type="Proteomes" id="UP000009144">
    <property type="component" value="Chromosome"/>
</dbReference>
<dbReference type="GO" id="GO:0004674">
    <property type="term" value="F:protein serine/threonine kinase activity"/>
    <property type="evidence" value="ECO:0007669"/>
    <property type="project" value="TreeGrafter"/>
</dbReference>
<sequence length="437" mass="49384">MGRRQHYIPLDVWISNRIVGQLIRESTGAISFIYDQRWLDWEHAFPVSLSLPLRKDRFIGARVISVFENLLPDNDGVRKRLAERVGAYGTDAFSLLSVIGRDCIGALQFLPQGSFQETSNQLEGTVLSEHEIEVLLGELDEVPLGLQKENDFRISIAGAQGKTALLFHNGEWIKPTGTTPTTHILKPQIGKLSNGMDLTHSVENEFLCLKLLKNFGLRTANTEIIDFGSRRALVIERFDRRWTADGRLIRLPQEDCCQALSIPPTRKYQSEGGPGIVEIMDLFRGSDEPTQDRMDFFMSTILFWAIGATDGHGKNFSLSLMPGGRYRMTPLYDVLTLQPSVDAKQVAHKNYKLSMSFGKSRHYKIKEIAVRYIIETGVEAGLSRQSIAEIFEQLCKDKESVIENTLKELPEEFPKKLLESTFTAFDKNISLLLSNSR</sequence>
<dbReference type="STRING" id="754476.Q7A_697"/>
<dbReference type="Pfam" id="PF07804">
    <property type="entry name" value="HipA_C"/>
    <property type="match status" value="1"/>
</dbReference>
<evidence type="ECO:0000256" key="3">
    <source>
        <dbReference type="ARBA" id="ARBA00022777"/>
    </source>
</evidence>
<evidence type="ECO:0000256" key="2">
    <source>
        <dbReference type="ARBA" id="ARBA00022679"/>
    </source>
</evidence>
<reference evidence="6 7" key="1">
    <citation type="journal article" date="2012" name="J. Bacteriol.">
        <title>Complete genome sequences of Methylophaga sp. strain JAM1 and Methylophaga sp. strain JAM7.</title>
        <authorList>
            <person name="Villeneuve C."/>
            <person name="Martineau C."/>
            <person name="Mauffrey F."/>
            <person name="Villemur R."/>
        </authorList>
    </citation>
    <scope>NUCLEOTIDE SEQUENCE [LARGE SCALE GENOMIC DNA]</scope>
    <source>
        <strain evidence="6 7">JAM1</strain>
    </source>
</reference>
<evidence type="ECO:0000313" key="7">
    <source>
        <dbReference type="Proteomes" id="UP000009144"/>
    </source>
</evidence>
<comment type="similarity">
    <text evidence="1">Belongs to the HipA Ser/Thr kinase family.</text>
</comment>
<reference evidence="6 7" key="2">
    <citation type="journal article" date="2013" name="Int. J. Syst. Evol. Microbiol.">
        <title>Methylophaga nitratireducenticrescens sp. nov. and Methylophaga frappieri sp. nov., isolated from the biofilm of the methanol-fed denitrification system treating the seawater at the Montreal Biodome.</title>
        <authorList>
            <person name="Villeneuve C."/>
            <person name="Martineau C."/>
            <person name="Mauffrey F."/>
            <person name="Villemur R."/>
        </authorList>
    </citation>
    <scope>NUCLEOTIDE SEQUENCE [LARGE SCALE GENOMIC DNA]</scope>
    <source>
        <strain evidence="6 7">JAM1</strain>
    </source>
</reference>
<evidence type="ECO:0000259" key="4">
    <source>
        <dbReference type="Pfam" id="PF07804"/>
    </source>
</evidence>
<dbReference type="HOGENOM" id="CLU_030167_2_1_6"/>
<gene>
    <name evidence="6" type="ordered locus">Q7A_697</name>
</gene>
<dbReference type="AlphaFoldDB" id="I1XGM4"/>
<dbReference type="InterPro" id="IPR017508">
    <property type="entry name" value="HipA_N1"/>
</dbReference>
<dbReference type="GO" id="GO:0005829">
    <property type="term" value="C:cytosol"/>
    <property type="evidence" value="ECO:0007669"/>
    <property type="project" value="TreeGrafter"/>
</dbReference>
<keyword evidence="3" id="KW-0418">Kinase</keyword>
<organism evidence="6 7">
    <name type="scientific">Methylophaga nitratireducenticrescens</name>
    <dbReference type="NCBI Taxonomy" id="754476"/>
    <lineage>
        <taxon>Bacteria</taxon>
        <taxon>Pseudomonadati</taxon>
        <taxon>Pseudomonadota</taxon>
        <taxon>Gammaproteobacteria</taxon>
        <taxon>Thiotrichales</taxon>
        <taxon>Piscirickettsiaceae</taxon>
        <taxon>Methylophaga</taxon>
    </lineage>
</organism>
<dbReference type="OrthoDB" id="9805913at2"/>
<keyword evidence="2" id="KW-0808">Transferase</keyword>
<dbReference type="eggNOG" id="COG3550">
    <property type="taxonomic scope" value="Bacteria"/>
</dbReference>
<evidence type="ECO:0000313" key="6">
    <source>
        <dbReference type="EMBL" id="AFI83543.1"/>
    </source>
</evidence>
<evidence type="ECO:0000259" key="5">
    <source>
        <dbReference type="Pfam" id="PF13657"/>
    </source>
</evidence>
<feature type="domain" description="HipA-like C-terminal" evidence="4">
    <location>
        <begin position="154"/>
        <end position="399"/>
    </location>
</feature>
<dbReference type="Pfam" id="PF13657">
    <property type="entry name" value="Couple_hipA"/>
    <property type="match status" value="1"/>
</dbReference>
<dbReference type="PANTHER" id="PTHR37419:SF1">
    <property type="entry name" value="SERINE_THREONINE-PROTEIN KINASE TOXIN HIPA"/>
    <property type="match status" value="1"/>
</dbReference>
<dbReference type="InterPro" id="IPR012893">
    <property type="entry name" value="HipA-like_C"/>
</dbReference>
<keyword evidence="7" id="KW-1185">Reference proteome</keyword>
<protein>
    <submittedName>
        <fullName evidence="6">HipA protein</fullName>
    </submittedName>
</protein>
<dbReference type="InterPro" id="IPR052028">
    <property type="entry name" value="HipA_Ser/Thr_kinase"/>
</dbReference>
<feature type="domain" description="HipA N-terminal subdomain 1" evidence="5">
    <location>
        <begin position="10"/>
        <end position="109"/>
    </location>
</feature>
<dbReference type="NCBIfam" id="TIGR03071">
    <property type="entry name" value="couple_hipA"/>
    <property type="match status" value="1"/>
</dbReference>
<dbReference type="EMBL" id="CP003390">
    <property type="protein sequence ID" value="AFI83543.1"/>
    <property type="molecule type" value="Genomic_DNA"/>
</dbReference>
<dbReference type="PANTHER" id="PTHR37419">
    <property type="entry name" value="SERINE/THREONINE-PROTEIN KINASE TOXIN HIPA"/>
    <property type="match status" value="1"/>
</dbReference>
<dbReference type="RefSeq" id="WP_014705918.1">
    <property type="nucleotide sequence ID" value="NC_017857.3"/>
</dbReference>